<dbReference type="AlphaFoldDB" id="A0A2N9W4W9"/>
<dbReference type="Proteomes" id="UP000232163">
    <property type="component" value="Unassembled WGS sequence"/>
</dbReference>
<dbReference type="Gene3D" id="3.40.50.450">
    <property type="match status" value="1"/>
</dbReference>
<accession>A0A2N9W4W9</accession>
<organism evidence="1 2">
    <name type="scientific">Phyllobacterium zundukense</name>
    <dbReference type="NCBI Taxonomy" id="1867719"/>
    <lineage>
        <taxon>Bacteria</taxon>
        <taxon>Pseudomonadati</taxon>
        <taxon>Pseudomonadota</taxon>
        <taxon>Alphaproteobacteria</taxon>
        <taxon>Hyphomicrobiales</taxon>
        <taxon>Phyllobacteriaceae</taxon>
        <taxon>Phyllobacterium</taxon>
    </lineage>
</organism>
<evidence type="ECO:0008006" key="3">
    <source>
        <dbReference type="Google" id="ProtNLM"/>
    </source>
</evidence>
<comment type="caution">
    <text evidence="1">The sequence shown here is derived from an EMBL/GenBank/DDBJ whole genome shotgun (WGS) entry which is preliminary data.</text>
</comment>
<protein>
    <recommendedName>
        <fullName evidence="3">RNA helicase</fullName>
    </recommendedName>
</protein>
<dbReference type="OrthoDB" id="5379851at2"/>
<keyword evidence="2" id="KW-1185">Reference proteome</keyword>
<evidence type="ECO:0000313" key="1">
    <source>
        <dbReference type="EMBL" id="PIO46787.1"/>
    </source>
</evidence>
<dbReference type="RefSeq" id="WP_099999081.1">
    <property type="nucleotide sequence ID" value="NZ_CP017940.1"/>
</dbReference>
<sequence>MTKTAVEPVTNDPAEQLICGIVMPISAIGDCNEQHWAEVHSILKDAIKDANFEPNLVSNADEVGVIHKRIIENLYNNPIVVCDISAKNPNVMFELGLRLAFDKPTIVIKDDQTSYNFDTSPIEHLNYPRNLRFHDIVEFKQQLTRKITATYEASRKSDGFTTFLKHFGTFNVAKIETTEVSAEKYILQQLDDIQLQLKALSNQASKRSSIQPRPIAFINLEAELRTYAIERGIELSDLPAHKLELLNYIFHNSVTARAFPSEVNLGVAIDEILQKISKE</sequence>
<reference evidence="1 2" key="1">
    <citation type="journal article" date="2017" name="Int J Environ Stud">
        <title>Does the Miocene-Pliocene relict legume Oxytropis triphylla form nitrogen-fixing nodules with a combination of bacterial strains?</title>
        <authorList>
            <person name="Safronova V."/>
            <person name="Belimov A."/>
            <person name="Sazanova A."/>
            <person name="Kuznetsova I."/>
            <person name="Popova J."/>
            <person name="Andronov E."/>
            <person name="Verkhozina A."/>
            <person name="Tikhonovich I."/>
        </authorList>
    </citation>
    <scope>NUCLEOTIDE SEQUENCE [LARGE SCALE GENOMIC DNA]</scope>
    <source>
        <strain evidence="1 2">Tri-38</strain>
    </source>
</reference>
<gene>
    <name evidence="1" type="ORF">B5P45_03030</name>
</gene>
<proteinExistence type="predicted"/>
<evidence type="ECO:0000313" key="2">
    <source>
        <dbReference type="Proteomes" id="UP000232163"/>
    </source>
</evidence>
<dbReference type="EMBL" id="MZMT01000003">
    <property type="protein sequence ID" value="PIO46787.1"/>
    <property type="molecule type" value="Genomic_DNA"/>
</dbReference>
<dbReference type="KEGG" id="pht:BLM14_09045"/>
<name>A0A2N9W4W9_9HYPH</name>